<sequence>MNKKLYFNTTNILIDGGNFQNIIPSELIGTFNGNITVDSTMSFEPVQLNYLYDGQAKEVGLDFGLQLHGAAGGVFNQAYSEAETENKVKASWTTYADYTKRYTGTRIRFPGLDGSLRIAANANENLSPYMPATVHYWSDNLVERKLNLVWNYPFETLFYRSLRQNTEVELRGGIVLTKTNPEGEGLEDARYELYRVQGAVRSRYPDADTLFTTDAGGGLVISALPEGTYELVETDAPEGYLLDKRPISVEVKPGPATAAERIVGGYSEITITEDGAEFQPQWDSIKEKDAAGHTHTKHIMRMKSGSTRLLRAEALGVDCFIRNGGEGIQNLKGELNPGTGYSEGSGTELRLYAGSAELGVYHSAGELRAALNQILTEKGMDEDFGNLRIEAHFVYEQTDPSRFTVVRQVNEPKQNTPPGKDEPKPLSIERLKQVRVKKIWSQEHHPARALFRLLLILGDRSTRVVGKTKEAEMQNGWTAEWSFREIRRELVGTSSDALKPGAGKGSDSNASPSNARLYDEDGVLLDGMVLDDLILGIRVEEVDTPEGWSAEYSEGRLDSQGNAMFLVLNRRKPERPDEPTEPEKPYKPDEPTEPEKPTEPGRPKKPERPGGSTEPHGPVPPEQPPVSELPEHPGAPRPEPQEHRIIKRLVGLPYGRIGEVEGQDAVRRVRARVPEMGEEAGNPMLRLALIWAVAVFLYLLTTALRDRLGKGRGEKKCRRS</sequence>
<feature type="region of interest" description="Disordered" evidence="1">
    <location>
        <begin position="494"/>
        <end position="515"/>
    </location>
</feature>
<dbReference type="InterPro" id="IPR041033">
    <property type="entry name" value="SpaA_PFL_dom_1"/>
</dbReference>
<feature type="region of interest" description="Disordered" evidence="1">
    <location>
        <begin position="570"/>
        <end position="642"/>
    </location>
</feature>
<protein>
    <recommendedName>
        <fullName evidence="3">SpaA-like prealbumin fold domain-containing protein</fullName>
    </recommendedName>
</protein>
<feature type="compositionally biased region" description="Basic and acidic residues" evidence="1">
    <location>
        <begin position="574"/>
        <end position="608"/>
    </location>
</feature>
<proteinExistence type="predicted"/>
<feature type="transmembrane region" description="Helical" evidence="2">
    <location>
        <begin position="684"/>
        <end position="704"/>
    </location>
</feature>
<dbReference type="EMBL" id="JAUSTO010000004">
    <property type="protein sequence ID" value="MDQ0152257.1"/>
    <property type="molecule type" value="Genomic_DNA"/>
</dbReference>
<keyword evidence="2" id="KW-0812">Transmembrane</keyword>
<name>A0AAE3V9Z0_9FIRM</name>
<dbReference type="AlphaFoldDB" id="A0AAE3V9Z0"/>
<dbReference type="Gene3D" id="2.60.40.10">
    <property type="entry name" value="Immunoglobulins"/>
    <property type="match status" value="1"/>
</dbReference>
<dbReference type="Pfam" id="PF17802">
    <property type="entry name" value="SpaA"/>
    <property type="match status" value="1"/>
</dbReference>
<evidence type="ECO:0000259" key="3">
    <source>
        <dbReference type="Pfam" id="PF17802"/>
    </source>
</evidence>
<dbReference type="InterPro" id="IPR013783">
    <property type="entry name" value="Ig-like_fold"/>
</dbReference>
<dbReference type="Proteomes" id="UP001241537">
    <property type="component" value="Unassembled WGS sequence"/>
</dbReference>
<keyword evidence="2" id="KW-0472">Membrane</keyword>
<evidence type="ECO:0000256" key="2">
    <source>
        <dbReference type="SAM" id="Phobius"/>
    </source>
</evidence>
<evidence type="ECO:0000313" key="4">
    <source>
        <dbReference type="EMBL" id="MDQ0152257.1"/>
    </source>
</evidence>
<evidence type="ECO:0000313" key="5">
    <source>
        <dbReference type="Proteomes" id="UP001241537"/>
    </source>
</evidence>
<dbReference type="RefSeq" id="WP_307253738.1">
    <property type="nucleotide sequence ID" value="NZ_JAUSTO010000004.1"/>
</dbReference>
<evidence type="ECO:0000256" key="1">
    <source>
        <dbReference type="SAM" id="MobiDB-lite"/>
    </source>
</evidence>
<keyword evidence="2" id="KW-1133">Transmembrane helix</keyword>
<accession>A0AAE3V9Z0</accession>
<organism evidence="4 5">
    <name type="scientific">Moryella indoligenes</name>
    <dbReference type="NCBI Taxonomy" id="371674"/>
    <lineage>
        <taxon>Bacteria</taxon>
        <taxon>Bacillati</taxon>
        <taxon>Bacillota</taxon>
        <taxon>Clostridia</taxon>
        <taxon>Lachnospirales</taxon>
        <taxon>Lachnospiraceae</taxon>
        <taxon>Moryella</taxon>
    </lineage>
</organism>
<gene>
    <name evidence="4" type="ORF">J2S20_000942</name>
</gene>
<comment type="caution">
    <text evidence="4">The sequence shown here is derived from an EMBL/GenBank/DDBJ whole genome shotgun (WGS) entry which is preliminary data.</text>
</comment>
<feature type="domain" description="SpaA-like prealbumin fold" evidence="3">
    <location>
        <begin position="173"/>
        <end position="254"/>
    </location>
</feature>
<reference evidence="4" key="1">
    <citation type="submission" date="2023-07" db="EMBL/GenBank/DDBJ databases">
        <title>Genomic Encyclopedia of Type Strains, Phase IV (KMG-IV): sequencing the most valuable type-strain genomes for metagenomic binning, comparative biology and taxonomic classification.</title>
        <authorList>
            <person name="Goeker M."/>
        </authorList>
    </citation>
    <scope>NUCLEOTIDE SEQUENCE</scope>
    <source>
        <strain evidence="4">DSM 19659</strain>
    </source>
</reference>
<keyword evidence="5" id="KW-1185">Reference proteome</keyword>